<comment type="caution">
    <text evidence="5">The sequence shown here is derived from an EMBL/GenBank/DDBJ whole genome shotgun (WGS) entry which is preliminary data.</text>
</comment>
<keyword evidence="2" id="KW-0238">DNA-binding</keyword>
<dbReference type="GO" id="GO:0000976">
    <property type="term" value="F:transcription cis-regulatory region binding"/>
    <property type="evidence" value="ECO:0007669"/>
    <property type="project" value="TreeGrafter"/>
</dbReference>
<dbReference type="AlphaFoldDB" id="A0A5A5TXE0"/>
<dbReference type="Gene3D" id="3.40.50.2300">
    <property type="match status" value="2"/>
</dbReference>
<evidence type="ECO:0000256" key="2">
    <source>
        <dbReference type="ARBA" id="ARBA00023125"/>
    </source>
</evidence>
<dbReference type="PROSITE" id="PS50932">
    <property type="entry name" value="HTH_LACI_2"/>
    <property type="match status" value="1"/>
</dbReference>
<keyword evidence="1" id="KW-0805">Transcription regulation</keyword>
<sequence length="324" mass="36048">MINSMNKKVTINDIATIANVAKSTVSRYLNGGSVSEHTRLKIDRIVAQYNYTPNTFAQSLKQQKNHTIGVIVPRLDSIAQSDMLRGLDDLNKDDTFLIVNAYQDAERELAAIEKLHSQNVGGIILLTANLTDEIRDVLKASPLPIVIQGQDEPNFHRVIMDDLAAGKAVGQYIQTLAPKNVLLLNVDTKIDQAVGHDRFVGIKAALAKTPHQEIITDFKLDTAKADSYQAMQTDDFDLVIGATDRIVVGAMQSAFALNQHPKFIGFGQSFFSETVSPNLTSFEFNFYETGKQLYRLFLKVRDDKPVDVQRVIMNGHLVVRESTE</sequence>
<gene>
    <name evidence="5" type="primary">scrR_2</name>
    <name evidence="5" type="ORF">LCIT_04430</name>
</gene>
<dbReference type="InterPro" id="IPR028082">
    <property type="entry name" value="Peripla_BP_I"/>
</dbReference>
<dbReference type="InterPro" id="IPR000843">
    <property type="entry name" value="HTH_LacI"/>
</dbReference>
<dbReference type="InterPro" id="IPR025997">
    <property type="entry name" value="SBP_2_dom"/>
</dbReference>
<evidence type="ECO:0000256" key="1">
    <source>
        <dbReference type="ARBA" id="ARBA00023015"/>
    </source>
</evidence>
<reference evidence="5 6" key="1">
    <citation type="submission" date="2019-04" db="EMBL/GenBank/DDBJ databases">
        <title>A pseudo-fructophilic Leuconostoc citreum strain F192-5 isolated from peel of satsuma mandarin: the first report for isolation and characterization of strain-dependent fructophilic-like characteristics.</title>
        <authorList>
            <person name="Maeno S."/>
            <person name="Tanizawa Y."/>
            <person name="Kajikawa A."/>
            <person name="Kanesaki Y."/>
            <person name="Kubota E."/>
            <person name="Arita M."/>
            <person name="Leon D."/>
            <person name="Endo A."/>
        </authorList>
    </citation>
    <scope>NUCLEOTIDE SEQUENCE [LARGE SCALE GENOMIC DNA]</scope>
    <source>
        <strain evidence="5 6">F192-5</strain>
    </source>
</reference>
<dbReference type="SMART" id="SM00354">
    <property type="entry name" value="HTH_LACI"/>
    <property type="match status" value="1"/>
</dbReference>
<organism evidence="5 6">
    <name type="scientific">Leuconostoc citreum</name>
    <dbReference type="NCBI Taxonomy" id="33964"/>
    <lineage>
        <taxon>Bacteria</taxon>
        <taxon>Bacillati</taxon>
        <taxon>Bacillota</taxon>
        <taxon>Bacilli</taxon>
        <taxon>Lactobacillales</taxon>
        <taxon>Lactobacillaceae</taxon>
        <taxon>Leuconostoc</taxon>
    </lineage>
</organism>
<dbReference type="Pfam" id="PF13407">
    <property type="entry name" value="Peripla_BP_4"/>
    <property type="match status" value="1"/>
</dbReference>
<dbReference type="PANTHER" id="PTHR30146:SF154">
    <property type="entry name" value="TRANSCRIPTION REGULATOR, MEMBER OF GALR FAMILY"/>
    <property type="match status" value="1"/>
</dbReference>
<dbReference type="SUPFAM" id="SSF47413">
    <property type="entry name" value="lambda repressor-like DNA-binding domains"/>
    <property type="match status" value="1"/>
</dbReference>
<evidence type="ECO:0000313" key="6">
    <source>
        <dbReference type="Proteomes" id="UP000323274"/>
    </source>
</evidence>
<dbReference type="GO" id="GO:0003700">
    <property type="term" value="F:DNA-binding transcription factor activity"/>
    <property type="evidence" value="ECO:0007669"/>
    <property type="project" value="TreeGrafter"/>
</dbReference>
<dbReference type="SUPFAM" id="SSF53822">
    <property type="entry name" value="Periplasmic binding protein-like I"/>
    <property type="match status" value="1"/>
</dbReference>
<name>A0A5A5TXE0_LEUCI</name>
<keyword evidence="3" id="KW-0804">Transcription</keyword>
<accession>A0A5A5TXE0</accession>
<dbReference type="CDD" id="cd01392">
    <property type="entry name" value="HTH_LacI"/>
    <property type="match status" value="1"/>
</dbReference>
<dbReference type="Gene3D" id="1.10.260.40">
    <property type="entry name" value="lambda repressor-like DNA-binding domains"/>
    <property type="match status" value="1"/>
</dbReference>
<evidence type="ECO:0000256" key="3">
    <source>
        <dbReference type="ARBA" id="ARBA00023163"/>
    </source>
</evidence>
<dbReference type="CDD" id="cd01542">
    <property type="entry name" value="PBP1_TreR-like"/>
    <property type="match status" value="1"/>
</dbReference>
<evidence type="ECO:0000313" key="5">
    <source>
        <dbReference type="EMBL" id="GDZ83201.1"/>
    </source>
</evidence>
<dbReference type="Proteomes" id="UP000323274">
    <property type="component" value="Unassembled WGS sequence"/>
</dbReference>
<dbReference type="PANTHER" id="PTHR30146">
    <property type="entry name" value="LACI-RELATED TRANSCRIPTIONAL REPRESSOR"/>
    <property type="match status" value="1"/>
</dbReference>
<evidence type="ECO:0000259" key="4">
    <source>
        <dbReference type="PROSITE" id="PS50932"/>
    </source>
</evidence>
<dbReference type="EMBL" id="BJJW01000002">
    <property type="protein sequence ID" value="GDZ83201.1"/>
    <property type="molecule type" value="Genomic_DNA"/>
</dbReference>
<protein>
    <submittedName>
        <fullName evidence="5">LacI family transcriptional regulator</fullName>
    </submittedName>
</protein>
<dbReference type="Pfam" id="PF00356">
    <property type="entry name" value="LacI"/>
    <property type="match status" value="1"/>
</dbReference>
<proteinExistence type="predicted"/>
<dbReference type="InterPro" id="IPR010982">
    <property type="entry name" value="Lambda_DNA-bd_dom_sf"/>
</dbReference>
<feature type="domain" description="HTH lacI-type" evidence="4">
    <location>
        <begin position="9"/>
        <end position="62"/>
    </location>
</feature>